<dbReference type="Proteomes" id="UP000515146">
    <property type="component" value="Unplaced"/>
</dbReference>
<protein>
    <submittedName>
        <fullName evidence="6">DNA-directed RNA polymerases I and III subunit rpac1-like</fullName>
    </submittedName>
</protein>
<dbReference type="InterPro" id="IPR036603">
    <property type="entry name" value="RBP11-like"/>
</dbReference>
<dbReference type="KEGG" id="dpte:113794505"/>
<dbReference type="RefSeq" id="XP_027200421.1">
    <property type="nucleotide sequence ID" value="XM_027344620.1"/>
</dbReference>
<dbReference type="Gene3D" id="2.170.120.12">
    <property type="entry name" value="DNA-directed RNA polymerase, insert domain"/>
    <property type="match status" value="1"/>
</dbReference>
<dbReference type="Pfam" id="PF01193">
    <property type="entry name" value="RNA_pol_L"/>
    <property type="match status" value="1"/>
</dbReference>
<dbReference type="InParanoid" id="A0A6P6Y5Z5"/>
<evidence type="ECO:0000259" key="4">
    <source>
        <dbReference type="SMART" id="SM00662"/>
    </source>
</evidence>
<gene>
    <name evidence="6" type="primary">LOC113794505</name>
</gene>
<evidence type="ECO:0000256" key="3">
    <source>
        <dbReference type="ARBA" id="ARBA00025804"/>
    </source>
</evidence>
<dbReference type="OMA" id="KKKCRAF"/>
<dbReference type="InterPro" id="IPR036643">
    <property type="entry name" value="RNApol_insert_sf"/>
</dbReference>
<comment type="similarity">
    <text evidence="3">Belongs to the archaeal Rpo3/eukaryotic RPB3 RNA polymerase subunit family.</text>
</comment>
<evidence type="ECO:0000313" key="5">
    <source>
        <dbReference type="Proteomes" id="UP000515146"/>
    </source>
</evidence>
<evidence type="ECO:0000313" key="6">
    <source>
        <dbReference type="RefSeq" id="XP_027200421.1"/>
    </source>
</evidence>
<dbReference type="OrthoDB" id="270173at2759"/>
<dbReference type="GO" id="GO:0005666">
    <property type="term" value="C:RNA polymerase III complex"/>
    <property type="evidence" value="ECO:0007669"/>
    <property type="project" value="TreeGrafter"/>
</dbReference>
<name>A0A6P6Y5Z5_DERPT</name>
<dbReference type="InterPro" id="IPR022842">
    <property type="entry name" value="RNAP_Rpo3/Rpb3/RPAC1"/>
</dbReference>
<accession>A0A6P6Y5Z5</accession>
<dbReference type="InterPro" id="IPR050518">
    <property type="entry name" value="Rpo3/RPB3_RNA_Pol_subunit"/>
</dbReference>
<dbReference type="InterPro" id="IPR033901">
    <property type="entry name" value="RNAPI/III_AC40"/>
</dbReference>
<dbReference type="PANTHER" id="PTHR11800">
    <property type="entry name" value="DNA-DIRECTED RNA POLYMERASE"/>
    <property type="match status" value="1"/>
</dbReference>
<keyword evidence="1" id="KW-0240">DNA-directed RNA polymerase</keyword>
<sequence length="313" mass="35373">MQFDEYVVCDASGVKNVVYDVPSASLDEQLDAIDLQIRSLTDEEIVFDLIGVDVSIANALRRIMMVEVPTMAVETCHIYQNTGVLQDEVLCHRIGLVPFRVNPNDYHFRKSSDIFSSENSLAFQLNVMCPQGAPVMNIYSRMLNWVPFSEDEREACKDPPRLVHDDILITKLAAGQEIEATFYLEKGTGKTHAKWSPVCTASYRLLSILRLKRREDGLLCELTAEELTELRELQSDLTFDPVSGEAAIVRNNAVYHVALERFPEKLEHLRKKRHFRFTVESTGALPALQIVQSALQLLLSKLATLKKQFSLSA</sequence>
<dbReference type="HAMAP" id="MF_00320">
    <property type="entry name" value="RNApol_arch_Rpo3"/>
    <property type="match status" value="1"/>
</dbReference>
<proteinExistence type="inferred from homology"/>
<feature type="domain" description="DNA-directed RNA polymerase RpoA/D/Rpb3-type" evidence="4">
    <location>
        <begin position="44"/>
        <end position="308"/>
    </location>
</feature>
<dbReference type="SUPFAM" id="SSF55257">
    <property type="entry name" value="RBP11-like subunits of RNA polymerase"/>
    <property type="match status" value="1"/>
</dbReference>
<dbReference type="GO" id="GO:0005736">
    <property type="term" value="C:RNA polymerase I complex"/>
    <property type="evidence" value="ECO:0007669"/>
    <property type="project" value="TreeGrafter"/>
</dbReference>
<reference evidence="6" key="1">
    <citation type="submission" date="2025-08" db="UniProtKB">
        <authorList>
            <consortium name="RefSeq"/>
        </authorList>
    </citation>
    <scope>IDENTIFICATION</scope>
    <source>
        <strain evidence="6">Airmid</strain>
    </source>
</reference>
<keyword evidence="5" id="KW-1185">Reference proteome</keyword>
<dbReference type="AlphaFoldDB" id="A0A6P6Y5Z5"/>
<dbReference type="PANTHER" id="PTHR11800:SF13">
    <property type="entry name" value="DNA-DIRECTED RNA POLYMERASES I AND III SUBUNIT RPAC1"/>
    <property type="match status" value="1"/>
</dbReference>
<dbReference type="GO" id="GO:0003899">
    <property type="term" value="F:DNA-directed RNA polymerase activity"/>
    <property type="evidence" value="ECO:0007669"/>
    <property type="project" value="InterPro"/>
</dbReference>
<dbReference type="InterPro" id="IPR011263">
    <property type="entry name" value="DNA-dir_RNA_pol_RpoA/D/Rpb3"/>
</dbReference>
<keyword evidence="2" id="KW-0804">Transcription</keyword>
<dbReference type="GO" id="GO:0006351">
    <property type="term" value="P:DNA-templated transcription"/>
    <property type="evidence" value="ECO:0007669"/>
    <property type="project" value="InterPro"/>
</dbReference>
<evidence type="ECO:0000256" key="2">
    <source>
        <dbReference type="ARBA" id="ARBA00023163"/>
    </source>
</evidence>
<organism evidence="5 6">
    <name type="scientific">Dermatophagoides pteronyssinus</name>
    <name type="common">European house dust mite</name>
    <dbReference type="NCBI Taxonomy" id="6956"/>
    <lineage>
        <taxon>Eukaryota</taxon>
        <taxon>Metazoa</taxon>
        <taxon>Ecdysozoa</taxon>
        <taxon>Arthropoda</taxon>
        <taxon>Chelicerata</taxon>
        <taxon>Arachnida</taxon>
        <taxon>Acari</taxon>
        <taxon>Acariformes</taxon>
        <taxon>Sarcoptiformes</taxon>
        <taxon>Astigmata</taxon>
        <taxon>Psoroptidia</taxon>
        <taxon>Analgoidea</taxon>
        <taxon>Pyroglyphidae</taxon>
        <taxon>Dermatophagoidinae</taxon>
        <taxon>Dermatophagoides</taxon>
    </lineage>
</organism>
<dbReference type="SMART" id="SM00662">
    <property type="entry name" value="RPOLD"/>
    <property type="match status" value="1"/>
</dbReference>
<dbReference type="GO" id="GO:0046983">
    <property type="term" value="F:protein dimerization activity"/>
    <property type="evidence" value="ECO:0007669"/>
    <property type="project" value="InterPro"/>
</dbReference>
<dbReference type="Gene3D" id="3.30.1360.10">
    <property type="entry name" value="RNA polymerase, RBP11-like subunit"/>
    <property type="match status" value="1"/>
</dbReference>
<dbReference type="SUPFAM" id="SSF56553">
    <property type="entry name" value="Insert subdomain of RNA polymerase alpha subunit"/>
    <property type="match status" value="1"/>
</dbReference>
<dbReference type="InterPro" id="IPR011262">
    <property type="entry name" value="DNA-dir_RNA_pol_insert"/>
</dbReference>
<evidence type="ECO:0000256" key="1">
    <source>
        <dbReference type="ARBA" id="ARBA00022478"/>
    </source>
</evidence>
<dbReference type="Pfam" id="PF01000">
    <property type="entry name" value="RNA_pol_A_bac"/>
    <property type="match status" value="1"/>
</dbReference>
<dbReference type="CDD" id="cd07032">
    <property type="entry name" value="RNAP_I_II_AC40"/>
    <property type="match status" value="1"/>
</dbReference>